<dbReference type="SUPFAM" id="SSF51905">
    <property type="entry name" value="FAD/NAD(P)-binding domain"/>
    <property type="match status" value="2"/>
</dbReference>
<dbReference type="PRINTS" id="PR00368">
    <property type="entry name" value="FADPNR"/>
</dbReference>
<keyword evidence="3" id="KW-0274">FAD</keyword>
<dbReference type="GO" id="GO:0005737">
    <property type="term" value="C:cytoplasm"/>
    <property type="evidence" value="ECO:0007669"/>
    <property type="project" value="TreeGrafter"/>
</dbReference>
<evidence type="ECO:0000256" key="4">
    <source>
        <dbReference type="ARBA" id="ARBA00023002"/>
    </source>
</evidence>
<gene>
    <name evidence="5" type="ORF">I6G56_27425</name>
</gene>
<dbReference type="Gene3D" id="3.50.50.60">
    <property type="entry name" value="FAD/NAD(P)-binding domain"/>
    <property type="match status" value="2"/>
</dbReference>
<dbReference type="EMBL" id="CP065687">
    <property type="protein sequence ID" value="QPS45867.1"/>
    <property type="molecule type" value="Genomic_DNA"/>
</dbReference>
<keyword evidence="4" id="KW-0560">Oxidoreductase</keyword>
<dbReference type="KEGG" id="bhg:I6G56_27425"/>
<dbReference type="GO" id="GO:0016651">
    <property type="term" value="F:oxidoreductase activity, acting on NAD(P)H"/>
    <property type="evidence" value="ECO:0007669"/>
    <property type="project" value="TreeGrafter"/>
</dbReference>
<dbReference type="PANTHER" id="PTHR43557:SF2">
    <property type="entry name" value="RIESKE DOMAIN-CONTAINING PROTEIN-RELATED"/>
    <property type="match status" value="1"/>
</dbReference>
<dbReference type="InterPro" id="IPR016156">
    <property type="entry name" value="FAD/NAD-linked_Rdtase_dimer_sf"/>
</dbReference>
<evidence type="ECO:0000256" key="2">
    <source>
        <dbReference type="ARBA" id="ARBA00022630"/>
    </source>
</evidence>
<dbReference type="Pfam" id="PF07992">
    <property type="entry name" value="Pyr_redox_2"/>
    <property type="match status" value="1"/>
</dbReference>
<dbReference type="InterPro" id="IPR036188">
    <property type="entry name" value="FAD/NAD-bd_sf"/>
</dbReference>
<comment type="cofactor">
    <cofactor evidence="1">
        <name>FAD</name>
        <dbReference type="ChEBI" id="CHEBI:57692"/>
    </cofactor>
</comment>
<reference evidence="5 6" key="1">
    <citation type="submission" date="2020-12" db="EMBL/GenBank/DDBJ databases">
        <title>FDA dAtabase for Regulatory Grade micrObial Sequences (FDA-ARGOS): Supporting development and validation of Infectious Disease Dx tests.</title>
        <authorList>
            <person name="Nelson B."/>
            <person name="Plummer A."/>
            <person name="Tallon L."/>
            <person name="Sadzewicz L."/>
            <person name="Zhao X."/>
            <person name="Boylan J."/>
            <person name="Ott S."/>
            <person name="Bowen H."/>
            <person name="Vavikolanu K."/>
            <person name="Mehta A."/>
            <person name="Aluvathingal J."/>
            <person name="Nadendla S."/>
            <person name="Myers T."/>
            <person name="Yan Y."/>
            <person name="Sichtig H."/>
        </authorList>
    </citation>
    <scope>NUCLEOTIDE SEQUENCE [LARGE SCALE GENOMIC DNA]</scope>
    <source>
        <strain evidence="5 6">FDAARGOS_899</strain>
    </source>
</reference>
<name>A0A7U4PBN9_9BURK</name>
<dbReference type="InterPro" id="IPR023753">
    <property type="entry name" value="FAD/NAD-binding_dom"/>
</dbReference>
<dbReference type="Pfam" id="PF14759">
    <property type="entry name" value="Reductase_C"/>
    <property type="match status" value="1"/>
</dbReference>
<dbReference type="PRINTS" id="PR00411">
    <property type="entry name" value="PNDRDTASEI"/>
</dbReference>
<dbReference type="InterPro" id="IPR049657">
    <property type="entry name" value="AndAa"/>
</dbReference>
<proteinExistence type="predicted"/>
<organism evidence="5 6">
    <name type="scientific">Burkholderia humptydooensis</name>
    <dbReference type="NCBI Taxonomy" id="430531"/>
    <lineage>
        <taxon>Bacteria</taxon>
        <taxon>Pseudomonadati</taxon>
        <taxon>Pseudomonadota</taxon>
        <taxon>Betaproteobacteria</taxon>
        <taxon>Burkholderiales</taxon>
        <taxon>Burkholderiaceae</taxon>
        <taxon>Burkholderia</taxon>
        <taxon>pseudomallei group</taxon>
    </lineage>
</organism>
<sequence length="414" mass="44080">MSTNDPYLIAGGGHAARRAAETLRERDPAARIVMIGAEPELPYDRPALSKDALVGGDEGERRAFVRDAAWYRERDIALRLGVRVEAIERRAQRVRLSDGASLGYARLLIATGSRVRRFAGPVDAGVAVHYVRTVADARALRAALAPGKRVAVLGGGFIGLEVAASAVRLGCRATIVEPAPRLLQRAMPEAVGAFALALHARHGVDVRLGALPERIRRGANGMAVVETSAGGIAADVVVAGIGIVPNVELAQAAGLHVDDGIRVDERCRTADAAIFAAGEVTRHFNPLVGRHLRIESWQIAENQPAVAAANMLGGDEAYAQWPWLWSDQYDCNLQTLGLFDGGQTLVLRGSPERDRAFCVFGLNARRELRAVAAVNAGREIAGCRRLMTANVALDPACLADPSVALRSMLRGGAQ</sequence>
<dbReference type="Proteomes" id="UP000594943">
    <property type="component" value="Chromosome 2"/>
</dbReference>
<protein>
    <submittedName>
        <fullName evidence="5">FAD-dependent oxidoreductase</fullName>
    </submittedName>
</protein>
<evidence type="ECO:0000313" key="6">
    <source>
        <dbReference type="Proteomes" id="UP000594943"/>
    </source>
</evidence>
<dbReference type="AlphaFoldDB" id="A0A7U4PBN9"/>
<dbReference type="SUPFAM" id="SSF55424">
    <property type="entry name" value="FAD/NAD-linked reductases, dimerisation (C-terminal) domain"/>
    <property type="match status" value="1"/>
</dbReference>
<accession>A0A7U4PBN9</accession>
<dbReference type="NCBIfam" id="NF041682">
    <property type="entry name" value="ant_diox_AndAa"/>
    <property type="match status" value="1"/>
</dbReference>
<dbReference type="InterPro" id="IPR028202">
    <property type="entry name" value="Reductase_C"/>
</dbReference>
<dbReference type="Gene3D" id="3.30.390.30">
    <property type="match status" value="1"/>
</dbReference>
<dbReference type="InterPro" id="IPR050446">
    <property type="entry name" value="FAD-oxidoreductase/Apoptosis"/>
</dbReference>
<evidence type="ECO:0000256" key="1">
    <source>
        <dbReference type="ARBA" id="ARBA00001974"/>
    </source>
</evidence>
<dbReference type="RefSeq" id="WP_006028008.1">
    <property type="nucleotide sequence ID" value="NZ_CP013382.1"/>
</dbReference>
<dbReference type="PANTHER" id="PTHR43557">
    <property type="entry name" value="APOPTOSIS-INDUCING FACTOR 1"/>
    <property type="match status" value="1"/>
</dbReference>
<accession>A0A7T2X044</accession>
<evidence type="ECO:0000313" key="5">
    <source>
        <dbReference type="EMBL" id="QPS45867.1"/>
    </source>
</evidence>
<evidence type="ECO:0000256" key="3">
    <source>
        <dbReference type="ARBA" id="ARBA00022827"/>
    </source>
</evidence>
<keyword evidence="2" id="KW-0285">Flavoprotein</keyword>